<dbReference type="EMBL" id="QJJR01000004">
    <property type="protein sequence ID" value="PXW91706.1"/>
    <property type="molecule type" value="Genomic_DNA"/>
</dbReference>
<dbReference type="InterPro" id="IPR027954">
    <property type="entry name" value="Transcobalamin-like_C"/>
</dbReference>
<dbReference type="PROSITE" id="PS51257">
    <property type="entry name" value="PROKAR_LIPOPROTEIN"/>
    <property type="match status" value="1"/>
</dbReference>
<evidence type="ECO:0000259" key="2">
    <source>
        <dbReference type="Pfam" id="PF14478"/>
    </source>
</evidence>
<organism evidence="3 4">
    <name type="scientific">Streptohalobacillus salinus</name>
    <dbReference type="NCBI Taxonomy" id="621096"/>
    <lineage>
        <taxon>Bacteria</taxon>
        <taxon>Bacillati</taxon>
        <taxon>Bacillota</taxon>
        <taxon>Bacilli</taxon>
        <taxon>Bacillales</taxon>
        <taxon>Bacillaceae</taxon>
        <taxon>Streptohalobacillus</taxon>
    </lineage>
</organism>
<keyword evidence="4" id="KW-1185">Reference proteome</keyword>
<name>A0A2V3WDZ0_9BACI</name>
<reference evidence="3 4" key="1">
    <citation type="submission" date="2018-05" db="EMBL/GenBank/DDBJ databases">
        <title>Genomic Encyclopedia of Type Strains, Phase IV (KMG-IV): sequencing the most valuable type-strain genomes for metagenomic binning, comparative biology and taxonomic classification.</title>
        <authorList>
            <person name="Goeker M."/>
        </authorList>
    </citation>
    <scope>NUCLEOTIDE SEQUENCE [LARGE SCALE GENOMIC DNA]</scope>
    <source>
        <strain evidence="3 4">DSM 22440</strain>
    </source>
</reference>
<evidence type="ECO:0000256" key="1">
    <source>
        <dbReference type="SAM" id="SignalP"/>
    </source>
</evidence>
<proteinExistence type="predicted"/>
<sequence length="121" mass="13824">MKKVWLSLIVGLLLLVGCNTETASDDKIDISVIISIDNDEERLVDETLSVEEGAILLDVLDEQYDIQKSDEGFIEGIEGQEQYDNHYWFYEVNDEEAYVGAGEYELADQDVVHFDLHEYEG</sequence>
<keyword evidence="1" id="KW-0732">Signal</keyword>
<feature type="signal peptide" evidence="1">
    <location>
        <begin position="1"/>
        <end position="23"/>
    </location>
</feature>
<gene>
    <name evidence="3" type="ORF">DES38_104139</name>
</gene>
<dbReference type="AlphaFoldDB" id="A0A2V3WDZ0"/>
<evidence type="ECO:0000313" key="3">
    <source>
        <dbReference type="EMBL" id="PXW91706.1"/>
    </source>
</evidence>
<dbReference type="OrthoDB" id="2870483at2"/>
<accession>A0A2V3WDZ0</accession>
<evidence type="ECO:0000313" key="4">
    <source>
        <dbReference type="Proteomes" id="UP000247922"/>
    </source>
</evidence>
<dbReference type="Proteomes" id="UP000247922">
    <property type="component" value="Unassembled WGS sequence"/>
</dbReference>
<dbReference type="Pfam" id="PF14478">
    <property type="entry name" value="DUF4430"/>
    <property type="match status" value="1"/>
</dbReference>
<feature type="chain" id="PRO_5016120303" evidence="1">
    <location>
        <begin position="24"/>
        <end position="121"/>
    </location>
</feature>
<feature type="domain" description="Transcobalamin-like C-terminal" evidence="2">
    <location>
        <begin position="53"/>
        <end position="117"/>
    </location>
</feature>
<dbReference type="Gene3D" id="2.170.130.30">
    <property type="match status" value="1"/>
</dbReference>
<protein>
    <submittedName>
        <fullName evidence="3">Uncharacterized protein DUF4430</fullName>
    </submittedName>
</protein>
<dbReference type="RefSeq" id="WP_110251006.1">
    <property type="nucleotide sequence ID" value="NZ_QJJR01000004.1"/>
</dbReference>
<comment type="caution">
    <text evidence="3">The sequence shown here is derived from an EMBL/GenBank/DDBJ whole genome shotgun (WGS) entry which is preliminary data.</text>
</comment>